<dbReference type="SUPFAM" id="SSF53335">
    <property type="entry name" value="S-adenosyl-L-methionine-dependent methyltransferases"/>
    <property type="match status" value="1"/>
</dbReference>
<accession>A0A016QKI0</accession>
<dbReference type="PRINTS" id="PR00507">
    <property type="entry name" value="N12N6MTFRASE"/>
</dbReference>
<proteinExistence type="predicted"/>
<reference evidence="2 3" key="1">
    <citation type="submission" date="2014-03" db="EMBL/GenBank/DDBJ databases">
        <title>Draft genome sequence of Deinococcus phoenicis 1P10ME.</title>
        <authorList>
            <person name="Stepanov V.G."/>
            <person name="Vaishampayan P."/>
            <person name="Venkateswaran K."/>
            <person name="Fox G.E."/>
        </authorList>
    </citation>
    <scope>NUCLEOTIDE SEQUENCE [LARGE SCALE GENOMIC DNA]</scope>
    <source>
        <strain evidence="2 3">1P10ME</strain>
    </source>
</reference>
<dbReference type="InterPro" id="IPR029063">
    <property type="entry name" value="SAM-dependent_MTases_sf"/>
</dbReference>
<name>A0A016QKI0_9DEIO</name>
<sequence>MTHTLPETAPPSPTITSGAADPKVLALLRRRADGLERRAQDKETPSYVGMNMTRKRSLDAGSRAEDASRLRRLQRAYRAVADGLEAGTLPPVLARVTDPKLIERLVHLGPDHAAALAGVCLTNEEFEALRTHAPASLVLGSVKALPVKYGWPRKLLPEQVNGVLAVYREVAPRKPFDHIPVNCQRFVSEARTWEAMNTCGLTTPALAEEAAAALRQLAGTRVDPERAWRDRVAALERDLVGYRVPGFWPTPAPLATHLATLAELRPGLRVLEPQAGKGDLVDALLALEPELHVEVCEQNGRLREVLEAKGYRVIGENSMALSGEWDRVVMNPPFEGLADIGHVQHAYRLLAPGGVLVAVMGNGPFFRQELVARDFRAWLAGVSAEVTSNDPDAFKVSTTGHSTGVQTRTVRIVKPPLG</sequence>
<feature type="region of interest" description="Disordered" evidence="1">
    <location>
        <begin position="1"/>
        <end position="22"/>
    </location>
</feature>
<dbReference type="Gene3D" id="3.40.50.150">
    <property type="entry name" value="Vaccinia Virus protein VP39"/>
    <property type="match status" value="1"/>
</dbReference>
<evidence type="ECO:0000256" key="1">
    <source>
        <dbReference type="SAM" id="MobiDB-lite"/>
    </source>
</evidence>
<dbReference type="RefSeq" id="WP_034360956.1">
    <property type="nucleotide sequence ID" value="NZ_JHAC01000093.1"/>
</dbReference>
<gene>
    <name evidence="2" type="ORF">DEIPH_ctg139orf0123</name>
</gene>
<comment type="caution">
    <text evidence="2">The sequence shown here is derived from an EMBL/GenBank/DDBJ whole genome shotgun (WGS) entry which is preliminary data.</text>
</comment>
<dbReference type="PATRIC" id="fig|1476583.3.peg.3638"/>
<evidence type="ECO:0000313" key="3">
    <source>
        <dbReference type="Proteomes" id="UP000020492"/>
    </source>
</evidence>
<protein>
    <submittedName>
        <fullName evidence="2">Uncharacterized protein</fullName>
    </submittedName>
</protein>
<dbReference type="OrthoDB" id="32195at2"/>
<dbReference type="STRING" id="1476583.DEIPH_ctg139orf0123"/>
<dbReference type="Proteomes" id="UP000020492">
    <property type="component" value="Unassembled WGS sequence"/>
</dbReference>
<dbReference type="AlphaFoldDB" id="A0A016QKI0"/>
<dbReference type="EMBL" id="JHAC01000093">
    <property type="protein sequence ID" value="EYB66397.1"/>
    <property type="molecule type" value="Genomic_DNA"/>
</dbReference>
<dbReference type="eggNOG" id="COG0286">
    <property type="taxonomic scope" value="Bacteria"/>
</dbReference>
<keyword evidence="3" id="KW-1185">Reference proteome</keyword>
<evidence type="ECO:0000313" key="2">
    <source>
        <dbReference type="EMBL" id="EYB66397.1"/>
    </source>
</evidence>
<organism evidence="2 3">
    <name type="scientific">Deinococcus phoenicis</name>
    <dbReference type="NCBI Taxonomy" id="1476583"/>
    <lineage>
        <taxon>Bacteria</taxon>
        <taxon>Thermotogati</taxon>
        <taxon>Deinococcota</taxon>
        <taxon>Deinococci</taxon>
        <taxon>Deinococcales</taxon>
        <taxon>Deinococcaceae</taxon>
        <taxon>Deinococcus</taxon>
    </lineage>
</organism>
<dbReference type="CDD" id="cd02440">
    <property type="entry name" value="AdoMet_MTases"/>
    <property type="match status" value="1"/>
</dbReference>